<dbReference type="EMBL" id="JYDL01000964">
    <property type="protein sequence ID" value="KRX12013.1"/>
    <property type="molecule type" value="Genomic_DNA"/>
</dbReference>
<keyword evidence="2" id="KW-1185">Reference proteome</keyword>
<evidence type="ECO:0000313" key="1">
    <source>
        <dbReference type="EMBL" id="KRX12013.1"/>
    </source>
</evidence>
<dbReference type="Proteomes" id="UP000054630">
    <property type="component" value="Unassembled WGS sequence"/>
</dbReference>
<protein>
    <submittedName>
        <fullName evidence="1">Uncharacterized protein</fullName>
    </submittedName>
</protein>
<gene>
    <name evidence="1" type="ORF">T07_1110</name>
</gene>
<feature type="non-terminal residue" evidence="1">
    <location>
        <position position="1"/>
    </location>
</feature>
<sequence>LKTKASSLTGPLVRDGLRSFLLRYRLPVLPRGWLGLELGRDGRLSSEGGSSRARARLTLQLTTLRGRPDG</sequence>
<name>A0A0V0RBY0_9BILA</name>
<feature type="non-terminal residue" evidence="1">
    <location>
        <position position="70"/>
    </location>
</feature>
<evidence type="ECO:0000313" key="2">
    <source>
        <dbReference type="Proteomes" id="UP000054630"/>
    </source>
</evidence>
<organism evidence="1 2">
    <name type="scientific">Trichinella nelsoni</name>
    <dbReference type="NCBI Taxonomy" id="6336"/>
    <lineage>
        <taxon>Eukaryota</taxon>
        <taxon>Metazoa</taxon>
        <taxon>Ecdysozoa</taxon>
        <taxon>Nematoda</taxon>
        <taxon>Enoplea</taxon>
        <taxon>Dorylaimia</taxon>
        <taxon>Trichinellida</taxon>
        <taxon>Trichinellidae</taxon>
        <taxon>Trichinella</taxon>
    </lineage>
</organism>
<dbReference type="AlphaFoldDB" id="A0A0V0RBY0"/>
<reference evidence="1 2" key="1">
    <citation type="submission" date="2015-01" db="EMBL/GenBank/DDBJ databases">
        <title>Evolution of Trichinella species and genotypes.</title>
        <authorList>
            <person name="Korhonen P.K."/>
            <person name="Edoardo P."/>
            <person name="Giuseppe L.R."/>
            <person name="Gasser R.B."/>
        </authorList>
    </citation>
    <scope>NUCLEOTIDE SEQUENCE [LARGE SCALE GENOMIC DNA]</scope>
    <source>
        <strain evidence="1">ISS37</strain>
    </source>
</reference>
<proteinExistence type="predicted"/>
<accession>A0A0V0RBY0</accession>
<comment type="caution">
    <text evidence="1">The sequence shown here is derived from an EMBL/GenBank/DDBJ whole genome shotgun (WGS) entry which is preliminary data.</text>
</comment>